<proteinExistence type="predicted"/>
<evidence type="ECO:0000313" key="2">
    <source>
        <dbReference type="EMBL" id="TVO68604.1"/>
    </source>
</evidence>
<dbReference type="SUPFAM" id="SSF141072">
    <property type="entry name" value="CalX-like"/>
    <property type="match status" value="1"/>
</dbReference>
<dbReference type="InterPro" id="IPR047777">
    <property type="entry name" value="LapA-like_RM"/>
</dbReference>
<dbReference type="OrthoDB" id="220114at2"/>
<reference evidence="2 3" key="1">
    <citation type="submission" date="2019-07" db="EMBL/GenBank/DDBJ databases">
        <title>The pathways for chlorine oxyanion respiration interact through the shared metabolite chlorate.</title>
        <authorList>
            <person name="Barnum T.P."/>
            <person name="Cheng Y."/>
            <person name="Hill K.A."/>
            <person name="Lucas L.N."/>
            <person name="Carlson H.K."/>
            <person name="Coates J.D."/>
        </authorList>
    </citation>
    <scope>NUCLEOTIDE SEQUENCE [LARGE SCALE GENOMIC DNA]</scope>
    <source>
        <strain evidence="2 3">BK-1</strain>
    </source>
</reference>
<keyword evidence="3" id="KW-1185">Reference proteome</keyword>
<dbReference type="Gene3D" id="2.60.40.2030">
    <property type="match status" value="1"/>
</dbReference>
<name>A0A557RTY5_9GAMM</name>
<dbReference type="RefSeq" id="WP_144360677.1">
    <property type="nucleotide sequence ID" value="NZ_VMNH01000034.1"/>
</dbReference>
<dbReference type="InterPro" id="IPR038081">
    <property type="entry name" value="CalX-like_sf"/>
</dbReference>
<dbReference type="AlphaFoldDB" id="A0A557RTY5"/>
<dbReference type="EMBL" id="VMNH01000034">
    <property type="protein sequence ID" value="TVO68604.1"/>
    <property type="molecule type" value="Genomic_DNA"/>
</dbReference>
<feature type="non-terminal residue" evidence="2">
    <location>
        <position position="338"/>
    </location>
</feature>
<accession>A0A557RTY5</accession>
<gene>
    <name evidence="2" type="ORF">FHP88_18735</name>
</gene>
<comment type="caution">
    <text evidence="2">The sequence shown here is derived from an EMBL/GenBank/DDBJ whole genome shotgun (WGS) entry which is preliminary data.</text>
</comment>
<dbReference type="InterPro" id="IPR046779">
    <property type="entry name" value="LapA_adhesin_dom"/>
</dbReference>
<dbReference type="NCBIfam" id="NF033682">
    <property type="entry name" value="retention_LapA"/>
    <property type="match status" value="1"/>
</dbReference>
<feature type="domain" description="LapA adhesin" evidence="1">
    <location>
        <begin position="179"/>
        <end position="288"/>
    </location>
</feature>
<protein>
    <submittedName>
        <fullName evidence="2">Retention module-containing protein</fullName>
    </submittedName>
</protein>
<evidence type="ECO:0000313" key="3">
    <source>
        <dbReference type="Proteomes" id="UP000316649"/>
    </source>
</evidence>
<dbReference type="Proteomes" id="UP000316649">
    <property type="component" value="Unassembled WGS sequence"/>
</dbReference>
<evidence type="ECO:0000259" key="1">
    <source>
        <dbReference type="Pfam" id="PF20579"/>
    </source>
</evidence>
<organism evidence="2 3">
    <name type="scientific">Sedimenticola selenatireducens</name>
    <dbReference type="NCBI Taxonomy" id="191960"/>
    <lineage>
        <taxon>Bacteria</taxon>
        <taxon>Pseudomonadati</taxon>
        <taxon>Pseudomonadota</taxon>
        <taxon>Gammaproteobacteria</taxon>
        <taxon>Chromatiales</taxon>
        <taxon>Sedimenticolaceae</taxon>
        <taxon>Sedimenticola</taxon>
    </lineage>
</organism>
<sequence>MADSNTQNTSSAIGYVKLMSGLVKAVDINGVERNLQIGDTVFADETIVTGPQAAIVIELRDGSNLSMGGESQALLDDEVYDPSVAENVEDNASTIDAIQQAILAGADPTNILDATAAGAGDSGAGDGNQGQVAVERTGAETTPESGFETTGLAFQFDQILDDTGAVIPDASNPPGAGETTTLNITGSASVVEGETATYTVTVDKAPASTLTVNVVTGHITTDNGDLVPVTTAVTIAAGATSATFTVNTLDDAYADSGEQFTASIASTSGGGYENLVVGTSSVTTTILDQTGSDNPPGAEDTTTLNITGTASVVEGETATYTVTVDKAPASTLTVNVVT</sequence>
<dbReference type="Pfam" id="PF20579">
    <property type="entry name" value="LapA"/>
    <property type="match status" value="1"/>
</dbReference>